<reference evidence="2" key="1">
    <citation type="submission" date="2023-03" db="EMBL/GenBank/DDBJ databases">
        <authorList>
            <person name="Shen W."/>
            <person name="Cai J."/>
        </authorList>
    </citation>
    <scope>NUCLEOTIDE SEQUENCE</scope>
    <source>
        <strain evidence="2">K69-2</strain>
    </source>
</reference>
<dbReference type="InterPro" id="IPR007159">
    <property type="entry name" value="SpoVT-AbrB_dom"/>
</dbReference>
<sequence>MKAVKTRIIGNSLVISLPKELQIKENQYFYCHQKENGIIELVPKIDNPLKQTSDEK</sequence>
<dbReference type="RefSeq" id="WP_271810889.1">
    <property type="nucleotide sequence ID" value="NZ_JARPZN010000015.1"/>
</dbReference>
<dbReference type="SMART" id="SM00966">
    <property type="entry name" value="SpoVT_AbrB"/>
    <property type="match status" value="1"/>
</dbReference>
<evidence type="ECO:0000313" key="3">
    <source>
        <dbReference type="Proteomes" id="UP001183682"/>
    </source>
</evidence>
<comment type="caution">
    <text evidence="2">The sequence shown here is derived from an EMBL/GenBank/DDBJ whole genome shotgun (WGS) entry which is preliminary data.</text>
</comment>
<gene>
    <name evidence="2" type="ORF">P7E30_15305</name>
</gene>
<name>A0AAE4HV22_ENTGA</name>
<accession>A0AAE4HV22</accession>
<dbReference type="Proteomes" id="UP001183682">
    <property type="component" value="Unassembled WGS sequence"/>
</dbReference>
<feature type="domain" description="SpoVT-AbrB" evidence="1">
    <location>
        <begin position="7"/>
        <end position="49"/>
    </location>
</feature>
<protein>
    <submittedName>
        <fullName evidence="2">AbrB family transcriptional regulator</fullName>
    </submittedName>
</protein>
<dbReference type="AlphaFoldDB" id="A0AAE4HV22"/>
<proteinExistence type="predicted"/>
<dbReference type="NCBIfam" id="NF047400">
    <property type="entry name" value="MazE_PemI_antitoxin"/>
    <property type="match status" value="1"/>
</dbReference>
<dbReference type="GO" id="GO:0003677">
    <property type="term" value="F:DNA binding"/>
    <property type="evidence" value="ECO:0007669"/>
    <property type="project" value="InterPro"/>
</dbReference>
<evidence type="ECO:0000313" key="2">
    <source>
        <dbReference type="EMBL" id="MDT2691544.1"/>
    </source>
</evidence>
<organism evidence="2 3">
    <name type="scientific">Enterococcus gallinarum</name>
    <dbReference type="NCBI Taxonomy" id="1353"/>
    <lineage>
        <taxon>Bacteria</taxon>
        <taxon>Bacillati</taxon>
        <taxon>Bacillota</taxon>
        <taxon>Bacilli</taxon>
        <taxon>Lactobacillales</taxon>
        <taxon>Enterococcaceae</taxon>
        <taxon>Enterococcus</taxon>
    </lineage>
</organism>
<evidence type="ECO:0000259" key="1">
    <source>
        <dbReference type="SMART" id="SM00966"/>
    </source>
</evidence>
<dbReference type="EMBL" id="JARPZN010000015">
    <property type="protein sequence ID" value="MDT2691544.1"/>
    <property type="molecule type" value="Genomic_DNA"/>
</dbReference>